<keyword evidence="6" id="KW-1185">Reference proteome</keyword>
<sequence>MAHNRLVQITIPTSMVRLVQYDKIVRAILITVLLLLEIASLSEDSTGEREGEADGNNAPDLSADETIARWSTLLGAKFEIDNQHLLGPPTTQGGADIRETLISYMGKMFSDMNSRVAALTTELSRMREQLDNSAAAAAAFMPTPTSATQALGTPQPTPTTPPVLPPVRKMGGGVRIRAFLSLSLPHMPAMPTTAPSQSGGNATSASSSELCVLTGASGYMGRNVLLELLSTQGSSSFQFQGGILCLCSCEDSVLKLRSALPPLCLSGRSMGEEEDARTLDDDNLGDRHHRLPGHASSSASEEEEELSRRVFFIVGDLSTVENSKRVSSSIVSFIKLHRFHLKLLIHAAAAPPSPRYEITADGFEAQFAVNYLARAVLTHALIPHMAQAAEEDLLKGNQTQNLHGTARVIFLVSSMHHFTYRRQPPHVGRGTRHGEFTPRKHTDDELPPGYVAHIVPPYYYDPWLSYGQSMLMNLLFVRELASRARTNNYKRVKVYAVHPGYVLSGGSLQRSLSSTLRWVLWGVEETRRAALHFFEALRASSTSCLPSSGVDVEEEDAIGAGWTLRDGADAARAVVYACLTSNLRWPSGSYLAGASLDRGSSKSRDESMSDELWRDTVVLLSSRACDVL</sequence>
<dbReference type="GO" id="GO:0016491">
    <property type="term" value="F:oxidoreductase activity"/>
    <property type="evidence" value="ECO:0007669"/>
    <property type="project" value="UniProtKB-KW"/>
</dbReference>
<feature type="compositionally biased region" description="Basic and acidic residues" evidence="4">
    <location>
        <begin position="276"/>
        <end position="286"/>
    </location>
</feature>
<keyword evidence="3" id="KW-0175">Coiled coil</keyword>
<organism evidence="5 6">
    <name type="scientific">Pycnococcus provasolii</name>
    <dbReference type="NCBI Taxonomy" id="41880"/>
    <lineage>
        <taxon>Eukaryota</taxon>
        <taxon>Viridiplantae</taxon>
        <taxon>Chlorophyta</taxon>
        <taxon>Pseudoscourfieldiophyceae</taxon>
        <taxon>Pseudoscourfieldiales</taxon>
        <taxon>Pycnococcaceae</taxon>
        <taxon>Pycnococcus</taxon>
    </lineage>
</organism>
<dbReference type="Proteomes" id="UP000660262">
    <property type="component" value="Unassembled WGS sequence"/>
</dbReference>
<dbReference type="EMBL" id="BNJQ01000043">
    <property type="protein sequence ID" value="GHP12524.1"/>
    <property type="molecule type" value="Genomic_DNA"/>
</dbReference>
<comment type="similarity">
    <text evidence="1">Belongs to the short-chain dehydrogenases/reductases (SDR) family.</text>
</comment>
<dbReference type="OrthoDB" id="191139at2759"/>
<feature type="region of interest" description="Disordered" evidence="4">
    <location>
        <begin position="147"/>
        <end position="167"/>
    </location>
</feature>
<dbReference type="Gene3D" id="3.40.50.720">
    <property type="entry name" value="NAD(P)-binding Rossmann-like Domain"/>
    <property type="match status" value="1"/>
</dbReference>
<evidence type="ECO:0000256" key="4">
    <source>
        <dbReference type="SAM" id="MobiDB-lite"/>
    </source>
</evidence>
<evidence type="ECO:0000256" key="3">
    <source>
        <dbReference type="SAM" id="Coils"/>
    </source>
</evidence>
<protein>
    <submittedName>
        <fullName evidence="5">Uncharacterized protein</fullName>
    </submittedName>
</protein>
<comment type="caution">
    <text evidence="5">The sequence shown here is derived from an EMBL/GenBank/DDBJ whole genome shotgun (WGS) entry which is preliminary data.</text>
</comment>
<feature type="coiled-coil region" evidence="3">
    <location>
        <begin position="109"/>
        <end position="136"/>
    </location>
</feature>
<dbReference type="InterPro" id="IPR036291">
    <property type="entry name" value="NAD(P)-bd_dom_sf"/>
</dbReference>
<dbReference type="PANTHER" id="PTHR24320">
    <property type="entry name" value="RETINOL DEHYDROGENASE"/>
    <property type="match status" value="1"/>
</dbReference>
<proteinExistence type="inferred from homology"/>
<evidence type="ECO:0000313" key="5">
    <source>
        <dbReference type="EMBL" id="GHP12524.1"/>
    </source>
</evidence>
<reference evidence="5" key="1">
    <citation type="submission" date="2020-10" db="EMBL/GenBank/DDBJ databases">
        <title>Unveiling of a novel bifunctional photoreceptor, Dualchrome1, isolated from a cosmopolitan green alga.</title>
        <authorList>
            <person name="Suzuki S."/>
            <person name="Kawachi M."/>
        </authorList>
    </citation>
    <scope>NUCLEOTIDE SEQUENCE</scope>
    <source>
        <strain evidence="5">NIES 2893</strain>
    </source>
</reference>
<dbReference type="SUPFAM" id="SSF51735">
    <property type="entry name" value="NAD(P)-binding Rossmann-fold domains"/>
    <property type="match status" value="1"/>
</dbReference>
<dbReference type="AlphaFoldDB" id="A0A830HZG8"/>
<dbReference type="PANTHER" id="PTHR24320:SF152">
    <property type="entry name" value="SHORT-CHAIN DEHYDROGENASE_REDUCTASE FAMILY PROTEIN"/>
    <property type="match status" value="1"/>
</dbReference>
<evidence type="ECO:0000256" key="2">
    <source>
        <dbReference type="ARBA" id="ARBA00023002"/>
    </source>
</evidence>
<gene>
    <name evidence="5" type="ORF">PPROV_001125200</name>
</gene>
<feature type="compositionally biased region" description="Pro residues" evidence="4">
    <location>
        <begin position="155"/>
        <end position="165"/>
    </location>
</feature>
<evidence type="ECO:0000313" key="6">
    <source>
        <dbReference type="Proteomes" id="UP000660262"/>
    </source>
</evidence>
<feature type="region of interest" description="Disordered" evidence="4">
    <location>
        <begin position="271"/>
        <end position="302"/>
    </location>
</feature>
<keyword evidence="2" id="KW-0560">Oxidoreductase</keyword>
<accession>A0A830HZG8</accession>
<name>A0A830HZG8_9CHLO</name>
<evidence type="ECO:0000256" key="1">
    <source>
        <dbReference type="ARBA" id="ARBA00006484"/>
    </source>
</evidence>